<dbReference type="InterPro" id="IPR052180">
    <property type="entry name" value="NhaC_Na-H+_Antiporter"/>
</dbReference>
<dbReference type="GO" id="GO:0005886">
    <property type="term" value="C:plasma membrane"/>
    <property type="evidence" value="ECO:0007669"/>
    <property type="project" value="UniProtKB-SubCell"/>
</dbReference>
<keyword evidence="2" id="KW-0813">Transport</keyword>
<keyword evidence="3" id="KW-0050">Antiport</keyword>
<dbReference type="PATRIC" id="fig|867902.3.peg.2024"/>
<feature type="transmembrane region" description="Helical" evidence="9">
    <location>
        <begin position="276"/>
        <end position="301"/>
    </location>
</feature>
<evidence type="ECO:0000256" key="9">
    <source>
        <dbReference type="SAM" id="Phobius"/>
    </source>
</evidence>
<evidence type="ECO:0000256" key="1">
    <source>
        <dbReference type="ARBA" id="ARBA00004651"/>
    </source>
</evidence>
<dbReference type="HOGENOM" id="CLU_043525_0_0_10"/>
<organism evidence="11 12">
    <name type="scientific">Ornithobacterium rhinotracheale (strain ATCC 51463 / DSM 15997 / CCUG 23171 / CIP 104009 / LMG 9086)</name>
    <dbReference type="NCBI Taxonomy" id="867902"/>
    <lineage>
        <taxon>Bacteria</taxon>
        <taxon>Pseudomonadati</taxon>
        <taxon>Bacteroidota</taxon>
        <taxon>Flavobacteriia</taxon>
        <taxon>Flavobacteriales</taxon>
        <taxon>Weeksellaceae</taxon>
        <taxon>Ornithobacterium</taxon>
    </lineage>
</organism>
<feature type="transmembrane region" description="Helical" evidence="9">
    <location>
        <begin position="321"/>
        <end position="351"/>
    </location>
</feature>
<dbReference type="EMBL" id="CP003283">
    <property type="protein sequence ID" value="AFL98204.1"/>
    <property type="molecule type" value="Genomic_DNA"/>
</dbReference>
<proteinExistence type="inferred from homology"/>
<dbReference type="KEGG" id="orh:Ornrh_2072"/>
<feature type="domain" description="Na+/H+ antiporter NhaC-like C-terminal" evidence="10">
    <location>
        <begin position="234"/>
        <end position="421"/>
    </location>
</feature>
<dbReference type="PANTHER" id="PTHR33451">
    <property type="entry name" value="MALATE-2H(+)/NA(+)-LACTATE ANTIPORTER"/>
    <property type="match status" value="1"/>
</dbReference>
<evidence type="ECO:0000256" key="7">
    <source>
        <dbReference type="ARBA" id="ARBA00023136"/>
    </source>
</evidence>
<dbReference type="STRING" id="867902.Ornrh_2072"/>
<dbReference type="InterPro" id="IPR018461">
    <property type="entry name" value="Na/H_Antiport_NhaC-like_C"/>
</dbReference>
<evidence type="ECO:0000313" key="12">
    <source>
        <dbReference type="Proteomes" id="UP000006051"/>
    </source>
</evidence>
<evidence type="ECO:0000256" key="5">
    <source>
        <dbReference type="ARBA" id="ARBA00022692"/>
    </source>
</evidence>
<evidence type="ECO:0000256" key="8">
    <source>
        <dbReference type="ARBA" id="ARBA00038435"/>
    </source>
</evidence>
<evidence type="ECO:0000256" key="2">
    <source>
        <dbReference type="ARBA" id="ARBA00022448"/>
    </source>
</evidence>
<feature type="transmembrane region" description="Helical" evidence="9">
    <location>
        <begin position="33"/>
        <end position="50"/>
    </location>
</feature>
<keyword evidence="4" id="KW-1003">Cell membrane</keyword>
<evidence type="ECO:0000313" key="11">
    <source>
        <dbReference type="EMBL" id="AFL98204.1"/>
    </source>
</evidence>
<feature type="transmembrane region" description="Helical" evidence="9">
    <location>
        <begin position="108"/>
        <end position="134"/>
    </location>
</feature>
<feature type="transmembrane region" description="Helical" evidence="9">
    <location>
        <begin position="405"/>
        <end position="422"/>
    </location>
</feature>
<dbReference type="PANTHER" id="PTHR33451:SF5">
    <property type="entry name" value="NA+_H+ ANTIPORTER"/>
    <property type="match status" value="1"/>
</dbReference>
<sequence>MKQKLSWTSLIPFIVFITLFLGSGIILEDFYAIPAPIPAVVGVITALLLFKGNFKEKVAVFVEGCGNSNIITMCLIYLLAGAFTQITSEIGALNSVVNLTLHTLPSGWLYVGIFIISAIVATATGTSMGAIAALGGTTLGFAAQTDAEPAILAGSLLCGAMFGDNLSVVSDTTIAATQSMECSMADKMKENLKLAIPAALCSIVVFYFLGKNIQIEGQELAVNYVDFINVLPYAIVIILAASGMHVFGALVLGIIAAGAIGLYFDYFTVISFTKNIYAGFANMNEIFILSLLIGGLGHMVNKEGGLKYLLNSVEKFINRKRAYGVVATLVSVVDVAVANNTVSIIISSPLVQKLRDTYHLNAKKLASFMDIYSCIIQGIIPYGAQVLLILSLSKDFSYFDLIQNVWYLLFLFIVTSVYLVFISKKSETQTA</sequence>
<dbReference type="Pfam" id="PF03553">
    <property type="entry name" value="Na_H_antiporter"/>
    <property type="match status" value="2"/>
</dbReference>
<name>I4A2M0_ORNRL</name>
<protein>
    <submittedName>
        <fullName evidence="11">Na+/H+ antiporter</fullName>
    </submittedName>
</protein>
<reference evidence="11 12" key="1">
    <citation type="submission" date="2012-06" db="EMBL/GenBank/DDBJ databases">
        <title>The complete genome of Ornithobacterium rhinotracheale DSM 15997.</title>
        <authorList>
            <consortium name="US DOE Joint Genome Institute (JGI-PGF)"/>
            <person name="Lucas S."/>
            <person name="Copeland A."/>
            <person name="Lapidus A."/>
            <person name="Goodwin L."/>
            <person name="Pitluck S."/>
            <person name="Peters L."/>
            <person name="Mikhailova N."/>
            <person name="Teshima H."/>
            <person name="Kyrpides N."/>
            <person name="Mavromatis K."/>
            <person name="Pagani I."/>
            <person name="Ivanova N."/>
            <person name="Ovchinnikova G."/>
            <person name="Zeytun A."/>
            <person name="Detter J.C."/>
            <person name="Han C."/>
            <person name="Land M."/>
            <person name="Hauser L."/>
            <person name="Markowitz V."/>
            <person name="Cheng J.-F."/>
            <person name="Hugenholtz P."/>
            <person name="Woyke T."/>
            <person name="Wu D."/>
            <person name="Lang E."/>
            <person name="Kopitz M."/>
            <person name="Brambilla E."/>
            <person name="Klenk H.-P."/>
            <person name="Eisen J.A."/>
        </authorList>
    </citation>
    <scope>NUCLEOTIDE SEQUENCE [LARGE SCALE GENOMIC DNA]</scope>
    <source>
        <strain evidence="12">ATCC 51463 / DSM 15997 / CCUG 23171 / LMG 9086</strain>
    </source>
</reference>
<dbReference type="eggNOG" id="COG1757">
    <property type="taxonomic scope" value="Bacteria"/>
</dbReference>
<comment type="similarity">
    <text evidence="8">Belongs to the NhaC Na(+)/H(+) (TC 2.A.35) antiporter family.</text>
</comment>
<feature type="transmembrane region" description="Helical" evidence="9">
    <location>
        <begin position="233"/>
        <end position="264"/>
    </location>
</feature>
<dbReference type="Proteomes" id="UP000006051">
    <property type="component" value="Chromosome"/>
</dbReference>
<evidence type="ECO:0000256" key="6">
    <source>
        <dbReference type="ARBA" id="ARBA00022989"/>
    </source>
</evidence>
<feature type="transmembrane region" description="Helical" evidence="9">
    <location>
        <begin position="7"/>
        <end position="27"/>
    </location>
</feature>
<accession>I4A2M0</accession>
<gene>
    <name evidence="11" type="ordered locus">Ornrh_2072</name>
</gene>
<keyword evidence="7 9" id="KW-0472">Membrane</keyword>
<dbReference type="GeneID" id="97258665"/>
<evidence type="ECO:0000256" key="4">
    <source>
        <dbReference type="ARBA" id="ARBA00022475"/>
    </source>
</evidence>
<dbReference type="GeneID" id="71570116"/>
<feature type="domain" description="Na+/H+ antiporter NhaC-like C-terminal" evidence="10">
    <location>
        <begin position="24"/>
        <end position="210"/>
    </location>
</feature>
<dbReference type="GO" id="GO:0015297">
    <property type="term" value="F:antiporter activity"/>
    <property type="evidence" value="ECO:0007669"/>
    <property type="project" value="UniProtKB-KW"/>
</dbReference>
<keyword evidence="12" id="KW-1185">Reference proteome</keyword>
<feature type="transmembrane region" description="Helical" evidence="9">
    <location>
        <begin position="371"/>
        <end position="393"/>
    </location>
</feature>
<evidence type="ECO:0000259" key="10">
    <source>
        <dbReference type="Pfam" id="PF03553"/>
    </source>
</evidence>
<dbReference type="RefSeq" id="WP_014791723.1">
    <property type="nucleotide sequence ID" value="NC_018016.1"/>
</dbReference>
<keyword evidence="6 9" id="KW-1133">Transmembrane helix</keyword>
<evidence type="ECO:0000256" key="3">
    <source>
        <dbReference type="ARBA" id="ARBA00022449"/>
    </source>
</evidence>
<feature type="transmembrane region" description="Helical" evidence="9">
    <location>
        <begin position="194"/>
        <end position="213"/>
    </location>
</feature>
<feature type="transmembrane region" description="Helical" evidence="9">
    <location>
        <begin position="70"/>
        <end position="88"/>
    </location>
</feature>
<comment type="subcellular location">
    <subcellularLocation>
        <location evidence="1">Cell membrane</location>
        <topology evidence="1">Multi-pass membrane protein</topology>
    </subcellularLocation>
</comment>
<dbReference type="AlphaFoldDB" id="I4A2M0"/>
<keyword evidence="5 9" id="KW-0812">Transmembrane</keyword>